<comment type="similarity">
    <text evidence="2">Belongs to the thiamine-monophosphate kinase family.</text>
</comment>
<feature type="binding site" evidence="2">
    <location>
        <begin position="130"/>
        <end position="131"/>
    </location>
    <ligand>
        <name>ATP</name>
        <dbReference type="ChEBI" id="CHEBI:30616"/>
    </ligand>
</feature>
<comment type="catalytic activity">
    <reaction evidence="2">
        <text>thiamine phosphate + ATP = thiamine diphosphate + ADP</text>
        <dbReference type="Rhea" id="RHEA:15913"/>
        <dbReference type="ChEBI" id="CHEBI:30616"/>
        <dbReference type="ChEBI" id="CHEBI:37575"/>
        <dbReference type="ChEBI" id="CHEBI:58937"/>
        <dbReference type="ChEBI" id="CHEBI:456216"/>
        <dbReference type="EC" id="2.7.4.16"/>
    </reaction>
</comment>
<protein>
    <recommendedName>
        <fullName evidence="2">Thiamine-monophosphate kinase</fullName>
        <shortName evidence="2">TMP kinase</shortName>
        <shortName evidence="2">Thiamine-phosphate kinase</shortName>
        <ecNumber evidence="2">2.7.4.16</ecNumber>
    </recommendedName>
</protein>
<feature type="binding site" evidence="2">
    <location>
        <position position="52"/>
    </location>
    <ligand>
        <name>Mg(2+)</name>
        <dbReference type="ChEBI" id="CHEBI:18420"/>
        <label>4</label>
    </ligand>
</feature>
<feature type="binding site" evidence="2">
    <location>
        <position position="258"/>
    </location>
    <ligand>
        <name>substrate</name>
    </ligand>
</feature>
<feature type="binding site" evidence="2">
    <location>
        <position position="83"/>
    </location>
    <ligand>
        <name>Mg(2+)</name>
        <dbReference type="ChEBI" id="CHEBI:18420"/>
        <label>3</label>
    </ligand>
</feature>
<evidence type="ECO:0000259" key="4">
    <source>
        <dbReference type="Pfam" id="PF02769"/>
    </source>
</evidence>
<keyword evidence="2 5" id="KW-0418">Kinase</keyword>
<feature type="binding site" evidence="2">
    <location>
        <position position="131"/>
    </location>
    <ligand>
        <name>Mg(2+)</name>
        <dbReference type="ChEBI" id="CHEBI:18420"/>
        <label>1</label>
    </ligand>
</feature>
<comment type="caution">
    <text evidence="2">Lacks conserved residue(s) required for the propagation of feature annotation.</text>
</comment>
<keyword evidence="2" id="KW-0067">ATP-binding</keyword>
<comment type="function">
    <text evidence="2">Catalyzes the ATP-dependent phosphorylation of thiamine-monophosphate (TMP) to form thiamine-pyrophosphate (TPP), the active form of vitamin B1.</text>
</comment>
<evidence type="ECO:0000313" key="5">
    <source>
        <dbReference type="EMBL" id="XBH07210.1"/>
    </source>
</evidence>
<keyword evidence="2" id="KW-0479">Metal-binding</keyword>
<feature type="binding site" evidence="2">
    <location>
        <position position="83"/>
    </location>
    <ligand>
        <name>Mg(2+)</name>
        <dbReference type="ChEBI" id="CHEBI:18420"/>
        <label>2</label>
    </ligand>
</feature>
<comment type="miscellaneous">
    <text evidence="2">Reaction mechanism of ThiL seems to utilize a direct, inline transfer of the gamma-phosphate of ATP to TMP rather than a phosphorylated enzyme intermediate.</text>
</comment>
<dbReference type="PIRSF" id="PIRSF005303">
    <property type="entry name" value="Thiam_monoph_kin"/>
    <property type="match status" value="1"/>
</dbReference>
<feature type="binding site" evidence="2">
    <location>
        <position position="157"/>
    </location>
    <ligand>
        <name>ATP</name>
        <dbReference type="ChEBI" id="CHEBI:30616"/>
    </ligand>
</feature>
<keyword evidence="2" id="KW-0547">Nucleotide-binding</keyword>
<feature type="binding site" evidence="2">
    <location>
        <position position="313"/>
    </location>
    <ligand>
        <name>substrate</name>
    </ligand>
</feature>
<dbReference type="InterPro" id="IPR006283">
    <property type="entry name" value="ThiL-like"/>
</dbReference>
<proteinExistence type="inferred from homology"/>
<feature type="binding site" evidence="2">
    <location>
        <position position="207"/>
    </location>
    <ligand>
        <name>Mg(2+)</name>
        <dbReference type="ChEBI" id="CHEBI:18420"/>
        <label>5</label>
    </ligand>
</feature>
<dbReference type="GO" id="GO:0009228">
    <property type="term" value="P:thiamine biosynthetic process"/>
    <property type="evidence" value="ECO:0007669"/>
    <property type="project" value="UniProtKB-KW"/>
</dbReference>
<keyword evidence="2" id="KW-0460">Magnesium</keyword>
<dbReference type="InterPro" id="IPR016188">
    <property type="entry name" value="PurM-like_N"/>
</dbReference>
<dbReference type="RefSeq" id="WP_406700053.1">
    <property type="nucleotide sequence ID" value="NZ_CP155447.1"/>
</dbReference>
<comment type="pathway">
    <text evidence="2">Cofactor biosynthesis; thiamine diphosphate biosynthesis; thiamine diphosphate from thiamine phosphate: step 1/1.</text>
</comment>
<feature type="binding site" evidence="2">
    <location>
        <position position="37"/>
    </location>
    <ligand>
        <name>Mg(2+)</name>
        <dbReference type="ChEBI" id="CHEBI:18420"/>
        <label>4</label>
    </ligand>
</feature>
<feature type="binding site" evidence="2">
    <location>
        <position position="204"/>
    </location>
    <ligand>
        <name>Mg(2+)</name>
        <dbReference type="ChEBI" id="CHEBI:18420"/>
        <label>3</label>
    </ligand>
</feature>
<dbReference type="EC" id="2.7.4.16" evidence="2"/>
<accession>A0AAU7CPJ8</accession>
<dbReference type="GO" id="GO:0009229">
    <property type="term" value="P:thiamine diphosphate biosynthetic process"/>
    <property type="evidence" value="ECO:0007669"/>
    <property type="project" value="UniProtKB-UniRule"/>
</dbReference>
<dbReference type="Pfam" id="PF00586">
    <property type="entry name" value="AIRS"/>
    <property type="match status" value="1"/>
</dbReference>
<feature type="binding site" evidence="2">
    <location>
        <position position="53"/>
    </location>
    <ligand>
        <name>Mg(2+)</name>
        <dbReference type="ChEBI" id="CHEBI:18420"/>
        <label>1</label>
    </ligand>
</feature>
<feature type="binding site" evidence="2">
    <location>
        <position position="54"/>
    </location>
    <ligand>
        <name>Mg(2+)</name>
        <dbReference type="ChEBI" id="CHEBI:18420"/>
        <label>1</label>
    </ligand>
</feature>
<keyword evidence="1 2" id="KW-0784">Thiamine biosynthesis</keyword>
<dbReference type="Gene3D" id="3.90.650.10">
    <property type="entry name" value="PurM-like C-terminal domain"/>
    <property type="match status" value="1"/>
</dbReference>
<evidence type="ECO:0000259" key="3">
    <source>
        <dbReference type="Pfam" id="PF00586"/>
    </source>
</evidence>
<name>A0AAU7CPJ8_9BACT</name>
<feature type="binding site" evidence="2">
    <location>
        <position position="61"/>
    </location>
    <ligand>
        <name>substrate</name>
    </ligand>
</feature>
<evidence type="ECO:0000256" key="2">
    <source>
        <dbReference type="HAMAP-Rule" id="MF_02128"/>
    </source>
</evidence>
<organism evidence="5">
    <name type="scientific">Singulisphaera sp. Ch08</name>
    <dbReference type="NCBI Taxonomy" id="3120278"/>
    <lineage>
        <taxon>Bacteria</taxon>
        <taxon>Pseudomonadati</taxon>
        <taxon>Planctomycetota</taxon>
        <taxon>Planctomycetia</taxon>
        <taxon>Isosphaerales</taxon>
        <taxon>Isosphaeraceae</taxon>
        <taxon>Singulisphaera</taxon>
    </lineage>
</organism>
<dbReference type="GO" id="GO:0005524">
    <property type="term" value="F:ATP binding"/>
    <property type="evidence" value="ECO:0007669"/>
    <property type="project" value="UniProtKB-UniRule"/>
</dbReference>
<dbReference type="GO" id="GO:0000287">
    <property type="term" value="F:magnesium ion binding"/>
    <property type="evidence" value="ECO:0007669"/>
    <property type="project" value="UniProtKB-UniRule"/>
</dbReference>
<reference evidence="5" key="1">
    <citation type="submission" date="2024-05" db="EMBL/GenBank/DDBJ databases">
        <title>Planctomycetes of the genus Singulisphaera possess chitinolytic capabilities.</title>
        <authorList>
            <person name="Ivanova A."/>
        </authorList>
    </citation>
    <scope>NUCLEOTIDE SEQUENCE</scope>
    <source>
        <strain evidence="5">Ch08T</strain>
    </source>
</reference>
<gene>
    <name evidence="2" type="primary">thiL</name>
    <name evidence="5" type="ORF">V5E97_14545</name>
</gene>
<feature type="binding site" evidence="2">
    <location>
        <position position="54"/>
    </location>
    <ligand>
        <name>Mg(2+)</name>
        <dbReference type="ChEBI" id="CHEBI:18420"/>
        <label>2</label>
    </ligand>
</feature>
<dbReference type="HAMAP" id="MF_02128">
    <property type="entry name" value="TMP_kinase"/>
    <property type="match status" value="1"/>
</dbReference>
<dbReference type="InterPro" id="IPR036921">
    <property type="entry name" value="PurM-like_N_sf"/>
</dbReference>
<feature type="binding site" evidence="2">
    <location>
        <position position="37"/>
    </location>
    <ligand>
        <name>Mg(2+)</name>
        <dbReference type="ChEBI" id="CHEBI:18420"/>
        <label>3</label>
    </ligand>
</feature>
<dbReference type="PANTHER" id="PTHR30270:SF0">
    <property type="entry name" value="THIAMINE-MONOPHOSPHATE KINASE"/>
    <property type="match status" value="1"/>
</dbReference>
<dbReference type="AlphaFoldDB" id="A0AAU7CPJ8"/>
<evidence type="ECO:0000256" key="1">
    <source>
        <dbReference type="ARBA" id="ARBA00022977"/>
    </source>
</evidence>
<feature type="domain" description="PurM-like C-terminal" evidence="4">
    <location>
        <begin position="178"/>
        <end position="295"/>
    </location>
</feature>
<sequence length="318" mass="33373">MTGPLNPDRPTGEFSLIDWIRRKTGVGRSTVLGIGDDCAILRPTRDSDWLVTTDMLMDGRHFRLDHDGPEAVGFKALGVNLSDIAAMAGVPVAAVVAVALPKAHAVELAQGIHAGMAPLAAQYGVDLVGGDTNAWDGPLVISITVLGETTARGAVRRSGAMPGDAIVVTGPLGGSLQGRHLRPQPRLLEALALHQAAPLHAMIDISDGLASDLGHILEESGGLGAILDADAIPIHPDARILSAVDSRSTLDHALNDGEDFELCVVVAPDDASRLIKAPPSPALVHRIGEIRAEPGLWLRTRDGQLIAINARGFDHLHE</sequence>
<dbReference type="SUPFAM" id="SSF55326">
    <property type="entry name" value="PurM N-terminal domain-like"/>
    <property type="match status" value="1"/>
</dbReference>
<dbReference type="PANTHER" id="PTHR30270">
    <property type="entry name" value="THIAMINE-MONOPHOSPHATE KINASE"/>
    <property type="match status" value="1"/>
</dbReference>
<feature type="binding site" evidence="2">
    <location>
        <position position="83"/>
    </location>
    <ligand>
        <name>Mg(2+)</name>
        <dbReference type="ChEBI" id="CHEBI:18420"/>
        <label>4</label>
    </ligand>
</feature>
<keyword evidence="2" id="KW-0808">Transferase</keyword>
<dbReference type="InterPro" id="IPR010918">
    <property type="entry name" value="PurM-like_C_dom"/>
</dbReference>
<dbReference type="EMBL" id="CP155447">
    <property type="protein sequence ID" value="XBH07210.1"/>
    <property type="molecule type" value="Genomic_DNA"/>
</dbReference>
<dbReference type="Pfam" id="PF02769">
    <property type="entry name" value="AIRS_C"/>
    <property type="match status" value="1"/>
</dbReference>
<dbReference type="Gene3D" id="3.30.1330.10">
    <property type="entry name" value="PurM-like, N-terminal domain"/>
    <property type="match status" value="1"/>
</dbReference>
<dbReference type="SUPFAM" id="SSF56042">
    <property type="entry name" value="PurM C-terminal domain-like"/>
    <property type="match status" value="1"/>
</dbReference>
<feature type="binding site" evidence="2">
    <location>
        <position position="206"/>
    </location>
    <ligand>
        <name>ATP</name>
        <dbReference type="ChEBI" id="CHEBI:30616"/>
    </ligand>
</feature>
<dbReference type="CDD" id="cd02194">
    <property type="entry name" value="ThiL"/>
    <property type="match status" value="1"/>
</dbReference>
<feature type="domain" description="PurM-like N-terminal" evidence="3">
    <location>
        <begin position="35"/>
        <end position="148"/>
    </location>
</feature>
<dbReference type="InterPro" id="IPR036676">
    <property type="entry name" value="PurM-like_C_sf"/>
</dbReference>
<dbReference type="GO" id="GO:0009030">
    <property type="term" value="F:thiamine-phosphate kinase activity"/>
    <property type="evidence" value="ECO:0007669"/>
    <property type="project" value="UniProtKB-UniRule"/>
</dbReference>